<protein>
    <submittedName>
        <fullName evidence="2">Uncharacterized protein</fullName>
    </submittedName>
</protein>
<dbReference type="Proteomes" id="UP000887578">
    <property type="component" value="Unplaced"/>
</dbReference>
<accession>A0A914QNM6</accession>
<name>A0A914QNM6_9BILA</name>
<keyword evidence="1" id="KW-1185">Reference proteome</keyword>
<proteinExistence type="predicted"/>
<evidence type="ECO:0000313" key="2">
    <source>
        <dbReference type="WBParaSite" id="PDA_v2.g5395.t1"/>
    </source>
</evidence>
<organism evidence="1 2">
    <name type="scientific">Panagrolaimus davidi</name>
    <dbReference type="NCBI Taxonomy" id="227884"/>
    <lineage>
        <taxon>Eukaryota</taxon>
        <taxon>Metazoa</taxon>
        <taxon>Ecdysozoa</taxon>
        <taxon>Nematoda</taxon>
        <taxon>Chromadorea</taxon>
        <taxon>Rhabditida</taxon>
        <taxon>Tylenchina</taxon>
        <taxon>Panagrolaimomorpha</taxon>
        <taxon>Panagrolaimoidea</taxon>
        <taxon>Panagrolaimidae</taxon>
        <taxon>Panagrolaimus</taxon>
    </lineage>
</organism>
<dbReference type="WBParaSite" id="PDA_v2.g5395.t1">
    <property type="protein sequence ID" value="PDA_v2.g5395.t1"/>
    <property type="gene ID" value="PDA_v2.g5395"/>
</dbReference>
<dbReference type="AlphaFoldDB" id="A0A914QNM6"/>
<reference evidence="2" key="1">
    <citation type="submission" date="2022-11" db="UniProtKB">
        <authorList>
            <consortium name="WormBaseParasite"/>
        </authorList>
    </citation>
    <scope>IDENTIFICATION</scope>
</reference>
<sequence length="920" mass="101058">MHMLQIDGPNIMIDGHCSFRNIVLKSANDISINSPMIVNLLELNANGKIWINHGIVIYCNKFYVNSVDRNKFVDAFFLNGKITSPNGAKTYENRFIFDIRSKYLHIDQHGALGIGNDPTKICLYVEGKIQCPLRNFGMIIAKERLKVTVQQIDSVQKTKDDTAHRGFEAYKDEKGLKTSTTALYDPNLSSLTYTVAGLLDIGIDPKSEFMECLTKNLNNVTKNNLTKDEENNLQNQCSTIKSLLETEKWHRGTIKANSIEIKVEKDCQDLAQIQGNFVKLAVKGSAACEANSKWSSGVVDMEVSGSVDIAGTAKLYAAKIIAGGKLECLPKSNVGICSVFDLNANELKNSGLWEINEKLIMHVEKNCIFTNESHLQTPLVVGHVKEVTQLSGSWLIDKLQIITKDLSSLKSAILNLSEASVTAENLFSNDGQWKIENNLDITTKVIEQSFDGCIKVGHAATVKAFSASENGWNGHFECDKLFVFSLGKLGCNAEVVSSTCEIGLMDSDTQKASFAITNKFKVNDGPLLVTGDSGLSFKELVLPDIDGKIKPQHNGLSVSGELCAKAVMASKVAVEMTPTADIFLSNENCDETMTMIDVGYLHTHPNSTIVASSKDIPQQFHVETKWVHEGTLIESSENSVFIAPCFINKGKLQRKDKTSLAKALFKIENYIYNHSHLSGTKLCFRGNGVLKNYTKIHAVDGFIDARLCDIVNDGDIGTRVMNLVYKTKGPAVLGGKVDVFDNFTVKAANSQSFFLECTSMDENSFKLPDFTFIVEAPVININSVVACDSKSESISTFVAAEKIIISKQTVFPSLIVQNTIPQQNIEFIVDTNGSIKSNKTILHSADAEIFMKLNGQSDFSLLEATDTVSNVTLSGDAHVFVNIALLDYTKLNFQTLADFTVNCITASKINFLPSHSSMDA</sequence>
<evidence type="ECO:0000313" key="1">
    <source>
        <dbReference type="Proteomes" id="UP000887578"/>
    </source>
</evidence>